<evidence type="ECO:0000259" key="3">
    <source>
        <dbReference type="Pfam" id="PF08541"/>
    </source>
</evidence>
<evidence type="ECO:0000256" key="2">
    <source>
        <dbReference type="ARBA" id="ARBA00023315"/>
    </source>
</evidence>
<protein>
    <submittedName>
        <fullName evidence="4">Ketoacyl-ACP synthase III family protein</fullName>
    </submittedName>
</protein>
<dbReference type="SUPFAM" id="SSF53901">
    <property type="entry name" value="Thiolase-like"/>
    <property type="match status" value="1"/>
</dbReference>
<dbReference type="RefSeq" id="WP_344670419.1">
    <property type="nucleotide sequence ID" value="NZ_BAAAQN010000060.1"/>
</dbReference>
<name>A0ABN2V869_9ACTN</name>
<dbReference type="CDD" id="cd00827">
    <property type="entry name" value="init_cond_enzymes"/>
    <property type="match status" value="1"/>
</dbReference>
<dbReference type="EMBL" id="BAAAQN010000060">
    <property type="protein sequence ID" value="GAA2055151.1"/>
    <property type="molecule type" value="Genomic_DNA"/>
</dbReference>
<dbReference type="Gene3D" id="3.40.47.10">
    <property type="match status" value="2"/>
</dbReference>
<keyword evidence="2" id="KW-0012">Acyltransferase</keyword>
<dbReference type="InterPro" id="IPR016039">
    <property type="entry name" value="Thiolase-like"/>
</dbReference>
<dbReference type="Pfam" id="PF08541">
    <property type="entry name" value="ACP_syn_III_C"/>
    <property type="match status" value="1"/>
</dbReference>
<dbReference type="InterPro" id="IPR013747">
    <property type="entry name" value="ACP_syn_III_C"/>
</dbReference>
<evidence type="ECO:0000313" key="4">
    <source>
        <dbReference type="EMBL" id="GAA2055151.1"/>
    </source>
</evidence>
<dbReference type="PANTHER" id="PTHR34069">
    <property type="entry name" value="3-OXOACYL-[ACYL-CARRIER-PROTEIN] SYNTHASE 3"/>
    <property type="match status" value="1"/>
</dbReference>
<sequence>MTTDHRTAPASGVYLRATGVRLPERLLVADALAAGECDARSVARTDVESVSVAGGESAAEMAVAAARQALERAGSGPADIDLIVHATVYHQGQDMWPVASYIQRETVRNRALAVEIRQMSNGGLAALELARSYLLADPVRSDALVSAGDRFCLPGVDRWRTDPGTPYADGAAAVVLSRRGGFARVASVAVDSDSELEEMHRGDPEFGPAPFSTRIPIDFGAAKQAFTQRYGMSFSISRTAAGQRKVVKEALAGAGIELADARWVVLPHFGRRRLDSIYFKPMGVDPARTTWDFSRTVGHLGAADQFASLDHLVTRGLISSGDHCLLVSVGAGYSWAAAVLEVL</sequence>
<evidence type="ECO:0000313" key="5">
    <source>
        <dbReference type="Proteomes" id="UP001500751"/>
    </source>
</evidence>
<keyword evidence="5" id="KW-1185">Reference proteome</keyword>
<feature type="domain" description="Beta-ketoacyl-[acyl-carrier-protein] synthase III C-terminal" evidence="3">
    <location>
        <begin position="251"/>
        <end position="341"/>
    </location>
</feature>
<organism evidence="4 5">
    <name type="scientific">Catenulispora yoronensis</name>
    <dbReference type="NCBI Taxonomy" id="450799"/>
    <lineage>
        <taxon>Bacteria</taxon>
        <taxon>Bacillati</taxon>
        <taxon>Actinomycetota</taxon>
        <taxon>Actinomycetes</taxon>
        <taxon>Catenulisporales</taxon>
        <taxon>Catenulisporaceae</taxon>
        <taxon>Catenulispora</taxon>
    </lineage>
</organism>
<accession>A0ABN2V869</accession>
<dbReference type="Proteomes" id="UP001500751">
    <property type="component" value="Unassembled WGS sequence"/>
</dbReference>
<keyword evidence="1" id="KW-0808">Transferase</keyword>
<proteinExistence type="predicted"/>
<reference evidence="4 5" key="1">
    <citation type="journal article" date="2019" name="Int. J. Syst. Evol. Microbiol.">
        <title>The Global Catalogue of Microorganisms (GCM) 10K type strain sequencing project: providing services to taxonomists for standard genome sequencing and annotation.</title>
        <authorList>
            <consortium name="The Broad Institute Genomics Platform"/>
            <consortium name="The Broad Institute Genome Sequencing Center for Infectious Disease"/>
            <person name="Wu L."/>
            <person name="Ma J."/>
        </authorList>
    </citation>
    <scope>NUCLEOTIDE SEQUENCE [LARGE SCALE GENOMIC DNA]</scope>
    <source>
        <strain evidence="4 5">JCM 16014</strain>
    </source>
</reference>
<dbReference type="PANTHER" id="PTHR34069:SF2">
    <property type="entry name" value="BETA-KETOACYL-[ACYL-CARRIER-PROTEIN] SYNTHASE III"/>
    <property type="match status" value="1"/>
</dbReference>
<evidence type="ECO:0000256" key="1">
    <source>
        <dbReference type="ARBA" id="ARBA00022679"/>
    </source>
</evidence>
<comment type="caution">
    <text evidence="4">The sequence shown here is derived from an EMBL/GenBank/DDBJ whole genome shotgun (WGS) entry which is preliminary data.</text>
</comment>
<gene>
    <name evidence="4" type="ORF">GCM10009839_74590</name>
</gene>